<accession>A0AA37URJ3</accession>
<keyword evidence="2" id="KW-1185">Reference proteome</keyword>
<protein>
    <submittedName>
        <fullName evidence="1">Uncharacterized protein</fullName>
    </submittedName>
</protein>
<organism evidence="1 2">
    <name type="scientific">Colletotrichum spaethianum</name>
    <dbReference type="NCBI Taxonomy" id="700344"/>
    <lineage>
        <taxon>Eukaryota</taxon>
        <taxon>Fungi</taxon>
        <taxon>Dikarya</taxon>
        <taxon>Ascomycota</taxon>
        <taxon>Pezizomycotina</taxon>
        <taxon>Sordariomycetes</taxon>
        <taxon>Hypocreomycetidae</taxon>
        <taxon>Glomerellales</taxon>
        <taxon>Glomerellaceae</taxon>
        <taxon>Colletotrichum</taxon>
        <taxon>Colletotrichum spaethianum species complex</taxon>
    </lineage>
</organism>
<name>A0AA37URJ3_9PEZI</name>
<dbReference type="RefSeq" id="XP_049130533.1">
    <property type="nucleotide sequence ID" value="XM_049274576.1"/>
</dbReference>
<proteinExistence type="predicted"/>
<sequence length="239" mass="27473">MVSWVSMIVTGQPQFETQDDTGIGDGVPPPPEWQLETTAFQEDLLELSNVDIDPAVRNVLMRLRNIFRRARQVPLAPTRLHDLTCFVIHRLLLSSPSEMDPQSSTSECIRYGIILYMFIVQGPTYYSHVVIFNTILNQFMDHLQHLQSIPYIDGILDVWLLTIGMAASNGTEHYDWLMRRARDVAVARQLTSWDDALVHIRGLLWLETRHGDDAFRTHWDAMSGVPRQPRFRYSLSPVA</sequence>
<comment type="caution">
    <text evidence="1">The sequence shown here is derived from an EMBL/GenBank/DDBJ whole genome shotgun (WGS) entry which is preliminary data.</text>
</comment>
<dbReference type="AlphaFoldDB" id="A0AA37URJ3"/>
<dbReference type="GeneID" id="73329166"/>
<dbReference type="Proteomes" id="UP001055115">
    <property type="component" value="Unassembled WGS sequence"/>
</dbReference>
<dbReference type="PANTHER" id="PTHR37540:SF5">
    <property type="entry name" value="TRANSCRIPTION FACTOR DOMAIN-CONTAINING PROTEIN"/>
    <property type="match status" value="1"/>
</dbReference>
<reference evidence="1 2" key="1">
    <citation type="submission" date="2022-03" db="EMBL/GenBank/DDBJ databases">
        <title>Genome data of Colletotrichum spp.</title>
        <authorList>
            <person name="Utami Y.D."/>
            <person name="Hiruma K."/>
        </authorList>
    </citation>
    <scope>NUCLEOTIDE SEQUENCE [LARGE SCALE GENOMIC DNA]</scope>
    <source>
        <strain evidence="1 2">MAFF 239500</strain>
    </source>
</reference>
<evidence type="ECO:0000313" key="2">
    <source>
        <dbReference type="Proteomes" id="UP001055115"/>
    </source>
</evidence>
<dbReference type="PANTHER" id="PTHR37540">
    <property type="entry name" value="TRANSCRIPTION FACTOR (ACR-2), PUTATIVE-RELATED-RELATED"/>
    <property type="match status" value="1"/>
</dbReference>
<dbReference type="EMBL" id="BQXU01000022">
    <property type="protein sequence ID" value="GKT48183.1"/>
    <property type="molecule type" value="Genomic_DNA"/>
</dbReference>
<evidence type="ECO:0000313" key="1">
    <source>
        <dbReference type="EMBL" id="GKT48183.1"/>
    </source>
</evidence>
<gene>
    <name evidence="1" type="ORF">ColSpa_08364</name>
</gene>